<protein>
    <submittedName>
        <fullName evidence="2">Alpha/beta hydrolase-fold protein</fullName>
    </submittedName>
</protein>
<accession>A0AAP4F736</accession>
<dbReference type="GO" id="GO:0016747">
    <property type="term" value="F:acyltransferase activity, transferring groups other than amino-acyl groups"/>
    <property type="evidence" value="ECO:0007669"/>
    <property type="project" value="TreeGrafter"/>
</dbReference>
<reference evidence="2" key="1">
    <citation type="submission" date="2023-05" db="EMBL/GenBank/DDBJ databases">
        <title>Metabolic capabilities are highly conserved among human nasal-associated Corynebacterium species in pangenomic analyses.</title>
        <authorList>
            <person name="Tran T.H."/>
            <person name="Roberts A.Q."/>
            <person name="Escapa I.F."/>
            <person name="Gao W."/>
            <person name="Conlan S."/>
            <person name="Kong H."/>
            <person name="Segre J.A."/>
            <person name="Kelly M.S."/>
            <person name="Lemon K.P."/>
        </authorList>
    </citation>
    <scope>NUCLEOTIDE SEQUENCE</scope>
    <source>
        <strain evidence="2">KPL2654</strain>
    </source>
</reference>
<dbReference type="PANTHER" id="PTHR48098">
    <property type="entry name" value="ENTEROCHELIN ESTERASE-RELATED"/>
    <property type="match status" value="1"/>
</dbReference>
<feature type="compositionally biased region" description="Polar residues" evidence="1">
    <location>
        <begin position="84"/>
        <end position="93"/>
    </location>
</feature>
<dbReference type="Gene3D" id="3.40.50.1820">
    <property type="entry name" value="alpha/beta hydrolase"/>
    <property type="match status" value="1"/>
</dbReference>
<dbReference type="SUPFAM" id="SSF53474">
    <property type="entry name" value="alpha/beta-Hydrolases"/>
    <property type="match status" value="1"/>
</dbReference>
<dbReference type="GO" id="GO:0016787">
    <property type="term" value="F:hydrolase activity"/>
    <property type="evidence" value="ECO:0007669"/>
    <property type="project" value="UniProtKB-KW"/>
</dbReference>
<dbReference type="InterPro" id="IPR029058">
    <property type="entry name" value="AB_hydrolase_fold"/>
</dbReference>
<dbReference type="Pfam" id="PF00756">
    <property type="entry name" value="Esterase"/>
    <property type="match status" value="1"/>
</dbReference>
<dbReference type="InterPro" id="IPR013207">
    <property type="entry name" value="LGFP"/>
</dbReference>
<feature type="compositionally biased region" description="Polar residues" evidence="1">
    <location>
        <begin position="57"/>
        <end position="73"/>
    </location>
</feature>
<evidence type="ECO:0000313" key="3">
    <source>
        <dbReference type="Proteomes" id="UP001226160"/>
    </source>
</evidence>
<dbReference type="Pfam" id="PF08310">
    <property type="entry name" value="LGFP"/>
    <property type="match status" value="3"/>
</dbReference>
<dbReference type="EMBL" id="JASNVP010000007">
    <property type="protein sequence ID" value="MDK4326470.1"/>
    <property type="molecule type" value="Genomic_DNA"/>
</dbReference>
<feature type="region of interest" description="Disordered" evidence="1">
    <location>
        <begin position="57"/>
        <end position="100"/>
    </location>
</feature>
<name>A0AAP4F736_9CORY</name>
<organism evidence="2 3">
    <name type="scientific">Corynebacterium propinquum</name>
    <dbReference type="NCBI Taxonomy" id="43769"/>
    <lineage>
        <taxon>Bacteria</taxon>
        <taxon>Bacillati</taxon>
        <taxon>Actinomycetota</taxon>
        <taxon>Actinomycetes</taxon>
        <taxon>Mycobacteriales</taxon>
        <taxon>Corynebacteriaceae</taxon>
        <taxon>Corynebacterium</taxon>
    </lineage>
</organism>
<proteinExistence type="predicted"/>
<dbReference type="InterPro" id="IPR000801">
    <property type="entry name" value="Esterase-like"/>
</dbReference>
<evidence type="ECO:0000256" key="1">
    <source>
        <dbReference type="SAM" id="MobiDB-lite"/>
    </source>
</evidence>
<sequence length="666" mass="73080">MRLDSSSSPHVQPLTTGQQSRGFRGRAWLKALAVPTAVAAGLAAVPISTQAPVAQAQSSFPGSSNLLPQNDGITDSVLPGEAPQRSTIETEYPSSDGLPEGVEIDRVEYKSPRHAFVYVKSAAMPDQEMKFQVLLARDYYAKPNQKFPELWLMDGLRARETESGWTIATDVERYFADKNVNVVLPVGGESSFYSDWQQPDNGKHYKWESFLTKEVIPIMDNKFRSNKQRAVAGLSMGATSAINMAERNPHLFNFAGSFSGYLDTTSKGMPEAIQVALSDGGGYNAEAMWGPLYSQGWIDHDPKLGIEQLRDMTVYVSAGSGQPDFGDPNSVAKHGPSLPGVGLEVISRMSTQTFVDRAKKENVDVVAKFRPTGIHTWEYWEFELKQAWPYIANSLDIPDEGRTANCEVKGAIAADVSGQAHFEECLTNEYQVGETGGVAQDFTGGTAYWSPETGAHGVYGAINARYAQLGGATSWLGFPKSTELGTPDGKGRFVQFENGNIYWHPDTGAWEVPNDLLEGWKEYGYETGTSGYPTGKDEHVGGGKVQPMQNGFLTRNREGKTYLVHGAIGKKYASVDKAELGLPKGNEIEIKGGWLQEFENGNIYFSPESGGHVIKYGKIFDEWGKHGWEQGKYGWPTADYESKPGVNEQKFQHGTLQEINGGVREK</sequence>
<dbReference type="Proteomes" id="UP001226160">
    <property type="component" value="Unassembled WGS sequence"/>
</dbReference>
<dbReference type="InterPro" id="IPR050583">
    <property type="entry name" value="Mycobacterial_A85_antigen"/>
</dbReference>
<dbReference type="RefSeq" id="WP_082148386.1">
    <property type="nucleotide sequence ID" value="NZ_CP100364.1"/>
</dbReference>
<comment type="caution">
    <text evidence="2">The sequence shown here is derived from an EMBL/GenBank/DDBJ whole genome shotgun (WGS) entry which is preliminary data.</text>
</comment>
<evidence type="ECO:0000313" key="2">
    <source>
        <dbReference type="EMBL" id="MDK4326470.1"/>
    </source>
</evidence>
<keyword evidence="2" id="KW-0378">Hydrolase</keyword>
<dbReference type="AlphaFoldDB" id="A0AAP4F736"/>
<gene>
    <name evidence="2" type="ORF">QPX54_08140</name>
</gene>
<feature type="region of interest" description="Disordered" evidence="1">
    <location>
        <begin position="1"/>
        <end position="21"/>
    </location>
</feature>
<dbReference type="PANTHER" id="PTHR48098:SF1">
    <property type="entry name" value="DIACYLGLYCEROL ACYLTRANSFERASE_MYCOLYLTRANSFERASE AG85A"/>
    <property type="match status" value="1"/>
</dbReference>